<feature type="region of interest" description="Disordered" evidence="1">
    <location>
        <begin position="91"/>
        <end position="131"/>
    </location>
</feature>
<dbReference type="AlphaFoldDB" id="A0A5A7T519"/>
<comment type="caution">
    <text evidence="2">The sequence shown here is derived from an EMBL/GenBank/DDBJ whole genome shotgun (WGS) entry which is preliminary data.</text>
</comment>
<dbReference type="EMBL" id="SSTE01019582">
    <property type="protein sequence ID" value="KAA0036545.1"/>
    <property type="molecule type" value="Genomic_DNA"/>
</dbReference>
<evidence type="ECO:0000313" key="3">
    <source>
        <dbReference type="Proteomes" id="UP000321393"/>
    </source>
</evidence>
<evidence type="ECO:0000256" key="1">
    <source>
        <dbReference type="SAM" id="MobiDB-lite"/>
    </source>
</evidence>
<organism evidence="2 3">
    <name type="scientific">Cucumis melo var. makuwa</name>
    <name type="common">Oriental melon</name>
    <dbReference type="NCBI Taxonomy" id="1194695"/>
    <lineage>
        <taxon>Eukaryota</taxon>
        <taxon>Viridiplantae</taxon>
        <taxon>Streptophyta</taxon>
        <taxon>Embryophyta</taxon>
        <taxon>Tracheophyta</taxon>
        <taxon>Spermatophyta</taxon>
        <taxon>Magnoliopsida</taxon>
        <taxon>eudicotyledons</taxon>
        <taxon>Gunneridae</taxon>
        <taxon>Pentapetalae</taxon>
        <taxon>rosids</taxon>
        <taxon>fabids</taxon>
        <taxon>Cucurbitales</taxon>
        <taxon>Cucurbitaceae</taxon>
        <taxon>Benincaseae</taxon>
        <taxon>Cucumis</taxon>
    </lineage>
</organism>
<proteinExistence type="predicted"/>
<feature type="region of interest" description="Disordered" evidence="1">
    <location>
        <begin position="1"/>
        <end position="41"/>
    </location>
</feature>
<evidence type="ECO:0000313" key="2">
    <source>
        <dbReference type="EMBL" id="KAA0036545.1"/>
    </source>
</evidence>
<feature type="compositionally biased region" description="Polar residues" evidence="1">
    <location>
        <begin position="118"/>
        <end position="131"/>
    </location>
</feature>
<protein>
    <submittedName>
        <fullName evidence="2">Flocculation protein FLO11-like</fullName>
    </submittedName>
</protein>
<feature type="compositionally biased region" description="Polar residues" evidence="1">
    <location>
        <begin position="22"/>
        <end position="41"/>
    </location>
</feature>
<accession>A0A5A7T519</accession>
<gene>
    <name evidence="2" type="ORF">E6C27_scaffold191G00470</name>
</gene>
<feature type="compositionally biased region" description="Basic and acidic residues" evidence="1">
    <location>
        <begin position="91"/>
        <end position="107"/>
    </location>
</feature>
<reference evidence="2 3" key="1">
    <citation type="submission" date="2019-08" db="EMBL/GenBank/DDBJ databases">
        <title>Draft genome sequences of two oriental melons (Cucumis melo L. var makuwa).</title>
        <authorList>
            <person name="Kwon S.-Y."/>
        </authorList>
    </citation>
    <scope>NUCLEOTIDE SEQUENCE [LARGE SCALE GENOMIC DNA]</scope>
    <source>
        <strain evidence="3">cv. SW 3</strain>
        <tissue evidence="2">Leaf</tissue>
    </source>
</reference>
<name>A0A5A7T519_CUCMM</name>
<sequence length="337" mass="37270">MLTPSSLVAPEFVAASSKETTKSPFKPSTVTDTQSYSSRFGNFSHKKRPKVLISDSKSIETVAIDLESSDDDNVVLYDVLKMKASGKAPMCKEDVSDLSNKKPKNEPDLDLVLPPPSTASNAPQDQSSVLDQSTSVISNQHCLSSAILDIISDVGLLPTITGVGPFYPKLIRDFIVNLLTDFNDHRRPEYQKVHVRGDSTRQCLSDWQFSVMKLSLKYTILHRIELSSKTIMLNYKLFQGIHVQDLPPTFRPPRLGSQSSATNLNIPSSGLHFSYELASRMVHLLSNESRSLSITIQGMNEVMGNLISRQVAIDSILSLLPLPSYLSTCKGKNRDLN</sequence>
<dbReference type="Proteomes" id="UP000321393">
    <property type="component" value="Unassembled WGS sequence"/>
</dbReference>
<dbReference type="OrthoDB" id="1425037at2759"/>